<protein>
    <submittedName>
        <fullName evidence="1">Uncharacterized protein</fullName>
    </submittedName>
</protein>
<organism evidence="1 2">
    <name type="scientific">Triplophysa rosa</name>
    <name type="common">Cave loach</name>
    <dbReference type="NCBI Taxonomy" id="992332"/>
    <lineage>
        <taxon>Eukaryota</taxon>
        <taxon>Metazoa</taxon>
        <taxon>Chordata</taxon>
        <taxon>Craniata</taxon>
        <taxon>Vertebrata</taxon>
        <taxon>Euteleostomi</taxon>
        <taxon>Actinopterygii</taxon>
        <taxon>Neopterygii</taxon>
        <taxon>Teleostei</taxon>
        <taxon>Ostariophysi</taxon>
        <taxon>Cypriniformes</taxon>
        <taxon>Nemacheilidae</taxon>
        <taxon>Triplophysa</taxon>
    </lineage>
</organism>
<evidence type="ECO:0000313" key="1">
    <source>
        <dbReference type="EMBL" id="KAI7805927.1"/>
    </source>
</evidence>
<dbReference type="Proteomes" id="UP001059041">
    <property type="component" value="Linkage Group LG9"/>
</dbReference>
<accession>A0A9W7WPC9</accession>
<name>A0A9W7WPC9_TRIRA</name>
<evidence type="ECO:0000313" key="2">
    <source>
        <dbReference type="Proteomes" id="UP001059041"/>
    </source>
</evidence>
<comment type="caution">
    <text evidence="1">The sequence shown here is derived from an EMBL/GenBank/DDBJ whole genome shotgun (WGS) entry which is preliminary data.</text>
</comment>
<reference evidence="1" key="1">
    <citation type="submission" date="2021-02" db="EMBL/GenBank/DDBJ databases">
        <title>Comparative genomics reveals that relaxation of natural selection precedes convergent phenotypic evolution of cavefish.</title>
        <authorList>
            <person name="Peng Z."/>
        </authorList>
    </citation>
    <scope>NUCLEOTIDE SEQUENCE</scope>
    <source>
        <tissue evidence="1">Muscle</tissue>
    </source>
</reference>
<feature type="non-terminal residue" evidence="1">
    <location>
        <position position="216"/>
    </location>
</feature>
<keyword evidence="2" id="KW-1185">Reference proteome</keyword>
<sequence>DAVLQEVGQLRLRGEEGRAEAQLRADVRQFLPSGRGDRRVVEDEERSVSPLDRVLSSDLLVSSDPAFPPDPALSSDSVVSSDPLLLADSVLDSALPLKPASWPDLAMSPEAVLPVDPVLDSALPYDSDLPSDPALPSGSVGDVAVHSGCGLGAALPCASTQPLNRAASLWVIDLGHLMDLLGNGCPGPGSYRPGCWTMSYPCDSRTSLSSVGGRVV</sequence>
<dbReference type="AlphaFoldDB" id="A0A9W7WPC9"/>
<proteinExistence type="predicted"/>
<gene>
    <name evidence="1" type="ORF">IRJ41_021021</name>
</gene>
<dbReference type="EMBL" id="JAFHDT010000009">
    <property type="protein sequence ID" value="KAI7805927.1"/>
    <property type="molecule type" value="Genomic_DNA"/>
</dbReference>